<proteinExistence type="predicted"/>
<name>A0A1I0WV35_SELRU</name>
<dbReference type="Proteomes" id="UP000183843">
    <property type="component" value="Unassembled WGS sequence"/>
</dbReference>
<accession>A0A1I0WV35</accession>
<reference evidence="1 2" key="1">
    <citation type="submission" date="2016-10" db="EMBL/GenBank/DDBJ databases">
        <authorList>
            <person name="de Groot N.N."/>
        </authorList>
    </citation>
    <scope>NUCLEOTIDE SEQUENCE [LARGE SCALE GENOMIC DNA]</scope>
    <source>
        <strain evidence="1 2">L14</strain>
    </source>
</reference>
<organism evidence="1 2">
    <name type="scientific">Selenomonas ruminantium</name>
    <dbReference type="NCBI Taxonomy" id="971"/>
    <lineage>
        <taxon>Bacteria</taxon>
        <taxon>Bacillati</taxon>
        <taxon>Bacillota</taxon>
        <taxon>Negativicutes</taxon>
        <taxon>Selenomonadales</taxon>
        <taxon>Selenomonadaceae</taxon>
        <taxon>Selenomonas</taxon>
    </lineage>
</organism>
<protein>
    <submittedName>
        <fullName evidence="1">Uncharacterized protein</fullName>
    </submittedName>
</protein>
<evidence type="ECO:0000313" key="2">
    <source>
        <dbReference type="Proteomes" id="UP000183843"/>
    </source>
</evidence>
<sequence length="33" mass="3588">MTSAELEAVLNGQIVNFAYHSGKIENGNTTYQS</sequence>
<evidence type="ECO:0000313" key="1">
    <source>
        <dbReference type="EMBL" id="SFA91896.1"/>
    </source>
</evidence>
<dbReference type="AlphaFoldDB" id="A0A1I0WV35"/>
<dbReference type="EMBL" id="FOJX01000003">
    <property type="protein sequence ID" value="SFA91896.1"/>
    <property type="molecule type" value="Genomic_DNA"/>
</dbReference>
<gene>
    <name evidence="1" type="ORF">SAMN05216587_103297</name>
</gene>